<sequence length="228" mass="25168">MTTSWLEYAAIAAVVVTLTAAVTRLPQYQRLESDAVTRCQAAESASMEAESSFSSVTAPYENTFLDSSYKDKYILTDSGRDDMTMLLTVSSLPTMPVSCVSGMTPYDASSLAAEWECWLRNAQLQETQFRELAEVVDVSHEERIAQVDAAIDDYESSLAKLEACYEKRGLADQMVAVTDSKRANLGLLRHAQSVGYDPGRIGDDEAAALRFVDLDCADLHDQIEIWSH</sequence>
<keyword evidence="1" id="KW-1133">Transmembrane helix</keyword>
<organism evidence="2 3">
    <name type="scientific">Pseudoscardovia radai</name>
    <dbReference type="NCBI Taxonomy" id="987066"/>
    <lineage>
        <taxon>Bacteria</taxon>
        <taxon>Bacillati</taxon>
        <taxon>Actinomycetota</taxon>
        <taxon>Actinomycetes</taxon>
        <taxon>Bifidobacteriales</taxon>
        <taxon>Bifidobacteriaceae</taxon>
        <taxon>Pseudoscardovia</taxon>
    </lineage>
</organism>
<comment type="caution">
    <text evidence="2">The sequence shown here is derived from an EMBL/GenBank/DDBJ whole genome shotgun (WGS) entry which is preliminary data.</text>
</comment>
<feature type="transmembrane region" description="Helical" evidence="1">
    <location>
        <begin position="6"/>
        <end position="23"/>
    </location>
</feature>
<keyword evidence="1" id="KW-0472">Membrane</keyword>
<reference evidence="2 3" key="1">
    <citation type="journal article" date="2017" name="BMC Genomics">
        <title>Comparative genomic and phylogenomic analyses of the Bifidobacteriaceae family.</title>
        <authorList>
            <person name="Lugli G.A."/>
            <person name="Milani C."/>
            <person name="Turroni F."/>
            <person name="Duranti S."/>
            <person name="Mancabelli L."/>
            <person name="Mangifesta M."/>
            <person name="Ferrario C."/>
            <person name="Modesto M."/>
            <person name="Mattarelli P."/>
            <person name="Jiri K."/>
            <person name="van Sinderen D."/>
            <person name="Ventura M."/>
        </authorList>
    </citation>
    <scope>NUCLEOTIDE SEQUENCE [LARGE SCALE GENOMIC DNA]</scope>
    <source>
        <strain evidence="2 3">DSM 24742</strain>
    </source>
</reference>
<dbReference type="RefSeq" id="WP_094661044.1">
    <property type="nucleotide sequence ID" value="NZ_JBKZBO010000019.1"/>
</dbReference>
<proteinExistence type="predicted"/>
<name>A0A261EWP5_9BIFI</name>
<evidence type="ECO:0000313" key="3">
    <source>
        <dbReference type="Proteomes" id="UP000216725"/>
    </source>
</evidence>
<evidence type="ECO:0000256" key="1">
    <source>
        <dbReference type="SAM" id="Phobius"/>
    </source>
</evidence>
<keyword evidence="1" id="KW-0812">Transmembrane</keyword>
<dbReference type="Proteomes" id="UP000216725">
    <property type="component" value="Unassembled WGS sequence"/>
</dbReference>
<keyword evidence="3" id="KW-1185">Reference proteome</keyword>
<accession>A0A261EWP5</accession>
<evidence type="ECO:0000313" key="2">
    <source>
        <dbReference type="EMBL" id="OZG51289.1"/>
    </source>
</evidence>
<gene>
    <name evidence="2" type="ORF">PSRA_1233</name>
</gene>
<dbReference type="EMBL" id="MWWR01000009">
    <property type="protein sequence ID" value="OZG51289.1"/>
    <property type="molecule type" value="Genomic_DNA"/>
</dbReference>
<protein>
    <submittedName>
        <fullName evidence="2">Uncharacterized protein</fullName>
    </submittedName>
</protein>
<dbReference type="AlphaFoldDB" id="A0A261EWP5"/>